<evidence type="ECO:0000256" key="1">
    <source>
        <dbReference type="ARBA" id="ARBA00009995"/>
    </source>
</evidence>
<organism evidence="5 6">
    <name type="scientific">Teladorsagia circumcincta</name>
    <name type="common">Brown stomach worm</name>
    <name type="synonym">Ostertagia circumcincta</name>
    <dbReference type="NCBI Taxonomy" id="45464"/>
    <lineage>
        <taxon>Eukaryota</taxon>
        <taxon>Metazoa</taxon>
        <taxon>Ecdysozoa</taxon>
        <taxon>Nematoda</taxon>
        <taxon>Chromadorea</taxon>
        <taxon>Rhabditida</taxon>
        <taxon>Rhabditina</taxon>
        <taxon>Rhabditomorpha</taxon>
        <taxon>Strongyloidea</taxon>
        <taxon>Trichostrongylidae</taxon>
        <taxon>Teladorsagia</taxon>
    </lineage>
</organism>
<evidence type="ECO:0000256" key="2">
    <source>
        <dbReference type="ARBA" id="ARBA00012544"/>
    </source>
</evidence>
<dbReference type="EC" id="2.4.1.17" evidence="2"/>
<dbReference type="SUPFAM" id="SSF53756">
    <property type="entry name" value="UDP-Glycosyltransferase/glycogen phosphorylase"/>
    <property type="match status" value="1"/>
</dbReference>
<evidence type="ECO:0000313" key="6">
    <source>
        <dbReference type="Proteomes" id="UP000230423"/>
    </source>
</evidence>
<dbReference type="OrthoDB" id="5835829at2759"/>
<reference evidence="5 6" key="1">
    <citation type="submission" date="2015-09" db="EMBL/GenBank/DDBJ databases">
        <title>Draft genome of the parasitic nematode Teladorsagia circumcincta isolate WARC Sus (inbred).</title>
        <authorList>
            <person name="Mitreva M."/>
        </authorList>
    </citation>
    <scope>NUCLEOTIDE SEQUENCE [LARGE SCALE GENOMIC DNA]</scope>
    <source>
        <strain evidence="5 6">S</strain>
    </source>
</reference>
<evidence type="ECO:0000313" key="5">
    <source>
        <dbReference type="EMBL" id="PIO58099.1"/>
    </source>
</evidence>
<keyword evidence="4" id="KW-0808">Transferase</keyword>
<dbReference type="Proteomes" id="UP000230423">
    <property type="component" value="Unassembled WGS sequence"/>
</dbReference>
<keyword evidence="3" id="KW-0328">Glycosyltransferase</keyword>
<dbReference type="PANTHER" id="PTHR48043">
    <property type="entry name" value="EG:EG0003.4 PROTEIN-RELATED"/>
    <property type="match status" value="1"/>
</dbReference>
<dbReference type="EMBL" id="KZ362409">
    <property type="protein sequence ID" value="PIO58099.1"/>
    <property type="molecule type" value="Genomic_DNA"/>
</dbReference>
<protein>
    <recommendedName>
        <fullName evidence="2">glucuronosyltransferase</fullName>
        <ecNumber evidence="2">2.4.1.17</ecNumber>
    </recommendedName>
</protein>
<gene>
    <name evidence="5" type="ORF">TELCIR_20471</name>
</gene>
<evidence type="ECO:0000256" key="4">
    <source>
        <dbReference type="ARBA" id="ARBA00022679"/>
    </source>
</evidence>
<dbReference type="PANTHER" id="PTHR48043:SF150">
    <property type="entry name" value="GLUCURONOSYLTRANSFERASE"/>
    <property type="match status" value="1"/>
</dbReference>
<dbReference type="AlphaFoldDB" id="A0A2G9TJF9"/>
<dbReference type="GO" id="GO:0015020">
    <property type="term" value="F:glucuronosyltransferase activity"/>
    <property type="evidence" value="ECO:0007669"/>
    <property type="project" value="UniProtKB-EC"/>
</dbReference>
<dbReference type="InterPro" id="IPR050271">
    <property type="entry name" value="UDP-glycosyltransferase"/>
</dbReference>
<evidence type="ECO:0000256" key="3">
    <source>
        <dbReference type="ARBA" id="ARBA00022676"/>
    </source>
</evidence>
<comment type="similarity">
    <text evidence="1">Belongs to the UDP-glycosyltransferase family.</text>
</comment>
<sequence>LLDDKELLQQLKDEKFDVAITELFDFIGIGVCEAIGLKNIVGAHSAILMEGTSLALGVPVLPSFVPGMGSYRFVELHMKYLPTRLAVFRLTLFCFLYSRDVVDRKTPTG</sequence>
<proteinExistence type="inferred from homology"/>
<feature type="non-terminal residue" evidence="5">
    <location>
        <position position="1"/>
    </location>
</feature>
<accession>A0A2G9TJF9</accession>
<name>A0A2G9TJF9_TELCI</name>
<keyword evidence="6" id="KW-1185">Reference proteome</keyword>